<accession>A0A183IV54</accession>
<organism evidence="3">
    <name type="scientific">Soboliphyme baturini</name>
    <dbReference type="NCBI Taxonomy" id="241478"/>
    <lineage>
        <taxon>Eukaryota</taxon>
        <taxon>Metazoa</taxon>
        <taxon>Ecdysozoa</taxon>
        <taxon>Nematoda</taxon>
        <taxon>Enoplea</taxon>
        <taxon>Dorylaimia</taxon>
        <taxon>Dioctophymatida</taxon>
        <taxon>Dioctophymatoidea</taxon>
        <taxon>Soboliphymatidae</taxon>
        <taxon>Soboliphyme</taxon>
    </lineage>
</organism>
<name>A0A183IV54_9BILA</name>
<dbReference type="EMBL" id="UZAM01010682">
    <property type="protein sequence ID" value="VDP13335.1"/>
    <property type="molecule type" value="Genomic_DNA"/>
</dbReference>
<keyword evidence="2" id="KW-1185">Reference proteome</keyword>
<proteinExistence type="predicted"/>
<reference evidence="1 2" key="2">
    <citation type="submission" date="2018-11" db="EMBL/GenBank/DDBJ databases">
        <authorList>
            <consortium name="Pathogen Informatics"/>
        </authorList>
    </citation>
    <scope>NUCLEOTIDE SEQUENCE [LARGE SCALE GENOMIC DNA]</scope>
</reference>
<evidence type="ECO:0000313" key="1">
    <source>
        <dbReference type="EMBL" id="VDP13335.1"/>
    </source>
</evidence>
<evidence type="ECO:0000313" key="3">
    <source>
        <dbReference type="WBParaSite" id="SBAD_0000778601-mRNA-1"/>
    </source>
</evidence>
<dbReference type="Proteomes" id="UP000270296">
    <property type="component" value="Unassembled WGS sequence"/>
</dbReference>
<dbReference type="WBParaSite" id="SBAD_0000778601-mRNA-1">
    <property type="protein sequence ID" value="SBAD_0000778601-mRNA-1"/>
    <property type="gene ID" value="SBAD_0000778601"/>
</dbReference>
<protein>
    <submittedName>
        <fullName evidence="3">ABC transmembrane type-1 domain-containing protein</fullName>
    </submittedName>
</protein>
<gene>
    <name evidence="1" type="ORF">SBAD_LOCUS7501</name>
</gene>
<sequence>MTLEGYRWNSSDWLADHSLPYLDMLRVKGSSSRPEAKSTSDGFQSMPSTLRNSRWSAARNPSLNYESFVMRRFMLADDGRWHALTEERRFDDPILSDSTGGNPTVPAAIDFIVRSAERNAIGLTTVLNELAVLVVTAALSNTTMMAKFQLLCFAMAPLLIAAASVPKTSERRPSLFDNLLRLSGDQNYKVIQGGANGVIASSIGEGDRGEVTRAVSAISTPCAGSGGQTWWLAVA</sequence>
<evidence type="ECO:0000313" key="2">
    <source>
        <dbReference type="Proteomes" id="UP000270296"/>
    </source>
</evidence>
<reference evidence="3" key="1">
    <citation type="submission" date="2016-06" db="UniProtKB">
        <authorList>
            <consortium name="WormBaseParasite"/>
        </authorList>
    </citation>
    <scope>IDENTIFICATION</scope>
</reference>
<dbReference type="AlphaFoldDB" id="A0A183IV54"/>